<sequence length="169" mass="18805">YSADTIKILLHKDPSPPKPSIWDNKPIRSKPDSILSADERRQKQATIVLDDIYVAAHPPKKKFVPGLIDFIYTKRIVQKPVDIIYVKDGGRIIKGGDDINSASFQSDTKTPPEQEQLARFIDAHKSALPISGREIVRPRVDTAGKIMGFLQTAKFLRGHLSRLIIGAGL</sequence>
<proteinExistence type="predicted"/>
<gene>
    <name evidence="1" type="ORF">OVA965_LOCUS43668</name>
    <name evidence="2" type="ORF">TMI583_LOCUS46017</name>
</gene>
<dbReference type="EMBL" id="CAJOBA010084164">
    <property type="protein sequence ID" value="CAF4455517.1"/>
    <property type="molecule type" value="Genomic_DNA"/>
</dbReference>
<protein>
    <submittedName>
        <fullName evidence="2">Uncharacterized protein</fullName>
    </submittedName>
</protein>
<comment type="caution">
    <text evidence="2">The sequence shown here is derived from an EMBL/GenBank/DDBJ whole genome shotgun (WGS) entry which is preliminary data.</text>
</comment>
<dbReference type="AlphaFoldDB" id="A0A8S2WQR9"/>
<organism evidence="2 3">
    <name type="scientific">Didymodactylos carnosus</name>
    <dbReference type="NCBI Taxonomy" id="1234261"/>
    <lineage>
        <taxon>Eukaryota</taxon>
        <taxon>Metazoa</taxon>
        <taxon>Spiralia</taxon>
        <taxon>Gnathifera</taxon>
        <taxon>Rotifera</taxon>
        <taxon>Eurotatoria</taxon>
        <taxon>Bdelloidea</taxon>
        <taxon>Philodinida</taxon>
        <taxon>Philodinidae</taxon>
        <taxon>Didymodactylos</taxon>
    </lineage>
</organism>
<dbReference type="Proteomes" id="UP000677228">
    <property type="component" value="Unassembled WGS sequence"/>
</dbReference>
<feature type="non-terminal residue" evidence="2">
    <location>
        <position position="1"/>
    </location>
</feature>
<accession>A0A8S2WQR9</accession>
<evidence type="ECO:0000313" key="3">
    <source>
        <dbReference type="Proteomes" id="UP000682733"/>
    </source>
</evidence>
<feature type="non-terminal residue" evidence="2">
    <location>
        <position position="169"/>
    </location>
</feature>
<reference evidence="2" key="1">
    <citation type="submission" date="2021-02" db="EMBL/GenBank/DDBJ databases">
        <authorList>
            <person name="Nowell W R."/>
        </authorList>
    </citation>
    <scope>NUCLEOTIDE SEQUENCE</scope>
</reference>
<evidence type="ECO:0000313" key="2">
    <source>
        <dbReference type="EMBL" id="CAF4455517.1"/>
    </source>
</evidence>
<dbReference type="EMBL" id="CAJNOK010058603">
    <property type="protein sequence ID" value="CAF1629947.1"/>
    <property type="molecule type" value="Genomic_DNA"/>
</dbReference>
<name>A0A8S2WQR9_9BILA</name>
<evidence type="ECO:0000313" key="1">
    <source>
        <dbReference type="EMBL" id="CAF1629947.1"/>
    </source>
</evidence>
<dbReference type="Proteomes" id="UP000682733">
    <property type="component" value="Unassembled WGS sequence"/>
</dbReference>